<accession>A0AAD4FFN0</accession>
<protein>
    <recommendedName>
        <fullName evidence="3">ABM domain-containing protein</fullName>
    </recommendedName>
</protein>
<dbReference type="PANTHER" id="PTHR42052">
    <property type="entry name" value="ABM DOMAIN-CONTAINING PROTEIN"/>
    <property type="match status" value="1"/>
</dbReference>
<name>A0AAD4FFN0_9PLEO</name>
<evidence type="ECO:0008006" key="3">
    <source>
        <dbReference type="Google" id="ProtNLM"/>
    </source>
</evidence>
<keyword evidence="2" id="KW-1185">Reference proteome</keyword>
<gene>
    <name evidence="1" type="ORF">G6011_09772</name>
</gene>
<sequence>MPITELALLHLTPGTTIDDAALRSKLSHAKTVLRNYTGRTFYYMQQTEDPSCIYVIGEWDSLDQHLNHFILSADNQGLLESLKDAITVDSNLEHLDVPNAELPLPTSPAQLEQARRGELVWSIVHCNVKADERRRFLDAFDGELRFLQGHIPELEGKAGRGWCVGEKGDKRHVSVALCPWKSVEQHLGFGKTEGYADVGNIGDFIDGMDVKHAKLLVI</sequence>
<organism evidence="1 2">
    <name type="scientific">Alternaria panax</name>
    <dbReference type="NCBI Taxonomy" id="48097"/>
    <lineage>
        <taxon>Eukaryota</taxon>
        <taxon>Fungi</taxon>
        <taxon>Dikarya</taxon>
        <taxon>Ascomycota</taxon>
        <taxon>Pezizomycotina</taxon>
        <taxon>Dothideomycetes</taxon>
        <taxon>Pleosporomycetidae</taxon>
        <taxon>Pleosporales</taxon>
        <taxon>Pleosporineae</taxon>
        <taxon>Pleosporaceae</taxon>
        <taxon>Alternaria</taxon>
        <taxon>Alternaria sect. Panax</taxon>
    </lineage>
</organism>
<evidence type="ECO:0000313" key="2">
    <source>
        <dbReference type="Proteomes" id="UP001199106"/>
    </source>
</evidence>
<proteinExistence type="predicted"/>
<dbReference type="EMBL" id="JAANER010000008">
    <property type="protein sequence ID" value="KAG9186664.1"/>
    <property type="molecule type" value="Genomic_DNA"/>
</dbReference>
<dbReference type="PANTHER" id="PTHR42052:SF1">
    <property type="entry name" value="ABM DOMAIN-CONTAINING PROTEIN"/>
    <property type="match status" value="1"/>
</dbReference>
<dbReference type="Proteomes" id="UP001199106">
    <property type="component" value="Unassembled WGS sequence"/>
</dbReference>
<dbReference type="AlphaFoldDB" id="A0AAD4FFN0"/>
<evidence type="ECO:0000313" key="1">
    <source>
        <dbReference type="EMBL" id="KAG9186664.1"/>
    </source>
</evidence>
<dbReference type="Gene3D" id="3.30.70.100">
    <property type="match status" value="1"/>
</dbReference>
<reference evidence="1" key="1">
    <citation type="submission" date="2021-07" db="EMBL/GenBank/DDBJ databases">
        <title>Genome Resource of American Ginseng Black Spot Pathogen Alternaria panax.</title>
        <authorList>
            <person name="Qiu C."/>
            <person name="Wang W."/>
            <person name="Liu Z."/>
        </authorList>
    </citation>
    <scope>NUCLEOTIDE SEQUENCE</scope>
    <source>
        <strain evidence="1">BNCC115425</strain>
    </source>
</reference>
<comment type="caution">
    <text evidence="1">The sequence shown here is derived from an EMBL/GenBank/DDBJ whole genome shotgun (WGS) entry which is preliminary data.</text>
</comment>